<evidence type="ECO:0000256" key="1">
    <source>
        <dbReference type="ARBA" id="ARBA00022553"/>
    </source>
</evidence>
<organism evidence="4 5">
    <name type="scientific">Leptothoe kymatousa TAU-MAC 1615</name>
    <dbReference type="NCBI Taxonomy" id="2364775"/>
    <lineage>
        <taxon>Bacteria</taxon>
        <taxon>Bacillati</taxon>
        <taxon>Cyanobacteriota</taxon>
        <taxon>Cyanophyceae</taxon>
        <taxon>Nodosilineales</taxon>
        <taxon>Cymatolegaceae</taxon>
        <taxon>Leptothoe</taxon>
        <taxon>Leptothoe kymatousa</taxon>
    </lineage>
</organism>
<gene>
    <name evidence="4" type="ORF">IXB28_00095</name>
</gene>
<dbReference type="PROSITE" id="PS50110">
    <property type="entry name" value="RESPONSE_REGULATORY"/>
    <property type="match status" value="1"/>
</dbReference>
<dbReference type="InterPro" id="IPR001789">
    <property type="entry name" value="Sig_transdc_resp-reg_receiver"/>
</dbReference>
<protein>
    <submittedName>
        <fullName evidence="4">Response regulator</fullName>
    </submittedName>
</protein>
<reference evidence="4 5" key="1">
    <citation type="journal article" date="2021" name="Mar. Drugs">
        <title>Genome Reduction and Secondary Metabolism of the Marine Sponge-Associated Cyanobacterium Leptothoe.</title>
        <authorList>
            <person name="Konstantinou D."/>
            <person name="Popin R.V."/>
            <person name="Fewer D.P."/>
            <person name="Sivonen K."/>
            <person name="Gkelis S."/>
        </authorList>
    </citation>
    <scope>NUCLEOTIDE SEQUENCE [LARGE SCALE GENOMIC DNA]</scope>
    <source>
        <strain evidence="4 5">TAU-MAC 1615</strain>
    </source>
</reference>
<name>A0ABS5XY58_9CYAN</name>
<dbReference type="PANTHER" id="PTHR44591">
    <property type="entry name" value="STRESS RESPONSE REGULATOR PROTEIN 1"/>
    <property type="match status" value="1"/>
</dbReference>
<accession>A0ABS5XY58</accession>
<sequence>MGAAAATSNILVSELDKKIQLAKEKQLTGILSFKRENIPQWRLYFLAGQLAWASTRTHARRRWYRQLLKYRPDLIRYGLSAYPDWTYNRLSRLVICKKFNREIFSDIVSGYISEVLFDLQQQGSLCLQQTGQKLSYRIKTHKACDFPYINLQNVRIWAEAKRNWQAWENANLAQVNPNDALVIEDLAALEDLASPRLLQVLNALADGNQTLQDIALKTNQPLMPFVSSILPHIQNHALQLKPVGDDISKAIKTGKTDVAVKLAQTIIPKEARMVYVDNSLADSHKMATIVESAGYRYSNIADPLEVLKQIQKLKPKLIFLQVAMPVVTGYELCTQIRRMPEFKETPIVMVGEGNSVTERMRAKMAGASDFLSKPFKPKNVLQTLISLGMI</sequence>
<dbReference type="SMART" id="SM00448">
    <property type="entry name" value="REC"/>
    <property type="match status" value="1"/>
</dbReference>
<dbReference type="Pfam" id="PF00072">
    <property type="entry name" value="Response_reg"/>
    <property type="match status" value="1"/>
</dbReference>
<comment type="caution">
    <text evidence="4">The sequence shown here is derived from an EMBL/GenBank/DDBJ whole genome shotgun (WGS) entry which is preliminary data.</text>
</comment>
<dbReference type="PANTHER" id="PTHR44591:SF23">
    <property type="entry name" value="CHEY SUBFAMILY"/>
    <property type="match status" value="1"/>
</dbReference>
<keyword evidence="5" id="KW-1185">Reference proteome</keyword>
<dbReference type="InterPro" id="IPR050595">
    <property type="entry name" value="Bact_response_regulator"/>
</dbReference>
<dbReference type="EMBL" id="JADOER010000001">
    <property type="protein sequence ID" value="MBT9310592.1"/>
    <property type="molecule type" value="Genomic_DNA"/>
</dbReference>
<keyword evidence="1" id="KW-0597">Phosphoprotein</keyword>
<dbReference type="Proteomes" id="UP001196661">
    <property type="component" value="Unassembled WGS sequence"/>
</dbReference>
<proteinExistence type="predicted"/>
<dbReference type="Gene3D" id="3.40.50.2300">
    <property type="match status" value="1"/>
</dbReference>
<dbReference type="RefSeq" id="WP_215616509.1">
    <property type="nucleotide sequence ID" value="NZ_JADOER010000001.1"/>
</dbReference>
<evidence type="ECO:0000256" key="2">
    <source>
        <dbReference type="PROSITE-ProRule" id="PRU00169"/>
    </source>
</evidence>
<dbReference type="SUPFAM" id="SSF52172">
    <property type="entry name" value="CheY-like"/>
    <property type="match status" value="1"/>
</dbReference>
<dbReference type="InterPro" id="IPR011006">
    <property type="entry name" value="CheY-like_superfamily"/>
</dbReference>
<feature type="domain" description="Response regulatory" evidence="3">
    <location>
        <begin position="272"/>
        <end position="388"/>
    </location>
</feature>
<evidence type="ECO:0000313" key="5">
    <source>
        <dbReference type="Proteomes" id="UP001196661"/>
    </source>
</evidence>
<comment type="caution">
    <text evidence="2">Lacks conserved residue(s) required for the propagation of feature annotation.</text>
</comment>
<evidence type="ECO:0000313" key="4">
    <source>
        <dbReference type="EMBL" id="MBT9310592.1"/>
    </source>
</evidence>
<evidence type="ECO:0000259" key="3">
    <source>
        <dbReference type="PROSITE" id="PS50110"/>
    </source>
</evidence>